<dbReference type="RefSeq" id="WP_267765944.1">
    <property type="nucleotide sequence ID" value="NZ_JAPNKE010000002.1"/>
</dbReference>
<keyword evidence="2" id="KW-1185">Reference proteome</keyword>
<dbReference type="AlphaFoldDB" id="A0A9X3EPI0"/>
<reference evidence="1" key="1">
    <citation type="submission" date="2022-11" db="EMBL/GenBank/DDBJ databases">
        <title>Minimal conservation of predation-associated metabolite biosynthetic gene clusters underscores biosynthetic potential of Myxococcota including descriptions for ten novel species: Archangium lansinium sp. nov., Myxococcus landrumus sp. nov., Nannocystis bai.</title>
        <authorList>
            <person name="Ahearne A."/>
            <person name="Stevens C."/>
            <person name="Phillips K."/>
        </authorList>
    </citation>
    <scope>NUCLEOTIDE SEQUENCE</scope>
    <source>
        <strain evidence="1">Na p29</strain>
    </source>
</reference>
<organism evidence="1 2">
    <name type="scientific">Nannocystis pusilla</name>
    <dbReference type="NCBI Taxonomy" id="889268"/>
    <lineage>
        <taxon>Bacteria</taxon>
        <taxon>Pseudomonadati</taxon>
        <taxon>Myxococcota</taxon>
        <taxon>Polyangia</taxon>
        <taxon>Nannocystales</taxon>
        <taxon>Nannocystaceae</taxon>
        <taxon>Nannocystis</taxon>
    </lineage>
</organism>
<sequence length="163" mass="17323">MLGFFGDVADRMVAAVRQVSASEPKSRVAYSEALALATPAAMPLHTDLLEKWQTSMIEMAAAMLEPGFQEAMSASVQPKLEAAMKEVAAPGLPEADPTDCTRLARRIVEMAGEGPTVKKLRETLAHAFQRFAPVLPPEVAACQPTGPISLAVYDVCVADASKP</sequence>
<name>A0A9X3EPI0_9BACT</name>
<comment type="caution">
    <text evidence="1">The sequence shown here is derived from an EMBL/GenBank/DDBJ whole genome shotgun (WGS) entry which is preliminary data.</text>
</comment>
<protein>
    <submittedName>
        <fullName evidence="1">Uncharacterized protein</fullName>
    </submittedName>
</protein>
<gene>
    <name evidence="1" type="ORF">OV079_02220</name>
</gene>
<proteinExistence type="predicted"/>
<dbReference type="Proteomes" id="UP001150924">
    <property type="component" value="Unassembled WGS sequence"/>
</dbReference>
<evidence type="ECO:0000313" key="1">
    <source>
        <dbReference type="EMBL" id="MCY1004401.1"/>
    </source>
</evidence>
<evidence type="ECO:0000313" key="2">
    <source>
        <dbReference type="Proteomes" id="UP001150924"/>
    </source>
</evidence>
<dbReference type="EMBL" id="JAPNKE010000002">
    <property type="protein sequence ID" value="MCY1004401.1"/>
    <property type="molecule type" value="Genomic_DNA"/>
</dbReference>
<accession>A0A9X3EPI0</accession>